<dbReference type="InterPro" id="IPR050171">
    <property type="entry name" value="MFS_Transporters"/>
</dbReference>
<dbReference type="PROSITE" id="PS50850">
    <property type="entry name" value="MFS"/>
    <property type="match status" value="1"/>
</dbReference>
<feature type="transmembrane region" description="Helical" evidence="9">
    <location>
        <begin position="334"/>
        <end position="356"/>
    </location>
</feature>
<dbReference type="PROSITE" id="PS01023">
    <property type="entry name" value="PTR2_2"/>
    <property type="match status" value="1"/>
</dbReference>
<dbReference type="FunFam" id="1.20.1250.20:FF:000017">
    <property type="entry name" value="Dipeptide and tripeptide permease A"/>
    <property type="match status" value="1"/>
</dbReference>
<dbReference type="EMBL" id="MASJ01000024">
    <property type="protein sequence ID" value="OCS84529.1"/>
    <property type="molecule type" value="Genomic_DNA"/>
</dbReference>
<evidence type="ECO:0000256" key="1">
    <source>
        <dbReference type="ARBA" id="ARBA00004651"/>
    </source>
</evidence>
<dbReference type="InterPro" id="IPR018456">
    <property type="entry name" value="PTR2_symporter_CS"/>
</dbReference>
<feature type="transmembrane region" description="Helical" evidence="9">
    <location>
        <begin position="254"/>
        <end position="278"/>
    </location>
</feature>
<dbReference type="Proteomes" id="UP000093199">
    <property type="component" value="Unassembled WGS sequence"/>
</dbReference>
<feature type="transmembrane region" description="Helical" evidence="9">
    <location>
        <begin position="230"/>
        <end position="248"/>
    </location>
</feature>
<gene>
    <name evidence="11" type="ORF">A6M13_15255</name>
</gene>
<evidence type="ECO:0000256" key="9">
    <source>
        <dbReference type="SAM" id="Phobius"/>
    </source>
</evidence>
<proteinExistence type="inferred from homology"/>
<keyword evidence="12" id="KW-1185">Reference proteome</keyword>
<comment type="similarity">
    <text evidence="2 8">Belongs to the major facilitator superfamily. Proton-dependent oligopeptide transporter (POT/PTR) (TC 2.A.17) family.</text>
</comment>
<sequence length="496" mass="53705">MLSRDDIVKSVPQKGFFGHPKGLFTLFFTEFWERFSYYGMRAILLYYMYYELNHGGLGLDRTTANTVMAIYGSLVYMSGIIGGYLADRVFGTRKAVFYGGILIMIGHILLALPGSATLLFGSMFFIIIGTGLLKSNVSTIVGDMYTEEDARRDAGFSIFYMGINMGAFLSPLIIDRVYQAAGFHAGFSVAAFGMALGLIVYVVTAKKNLGLAGTVPPNPMTPAEKKKMSIIAIIAVAVIIALVLVANATGTLTVANFSLVITTLGILIPTILFTYMYRSPKTTTEEKSRVLAYIPLFIAAVMFWAIADQSATILATYADTRVNLMLGSFEISPVWFQSLNPMFIILLAPLFATLWMKLGVRNPSTPRKFSYALFFAGASFFLMVIPGMLSNGGETLVSPWWLVGSFFLAVIGELLLSPVGLSATTKLAPAAFAGQTMAIWFLASAAASAINAQLVRIYAVVSEVTYFGVLGAFAVVIGIIILIISPIISRAMKGVK</sequence>
<protein>
    <submittedName>
        <fullName evidence="11">Peptide transporter</fullName>
    </submittedName>
</protein>
<comment type="caution">
    <text evidence="11">The sequence shown here is derived from an EMBL/GenBank/DDBJ whole genome shotgun (WGS) entry which is preliminary data.</text>
</comment>
<evidence type="ECO:0000256" key="7">
    <source>
        <dbReference type="ARBA" id="ARBA00023136"/>
    </source>
</evidence>
<feature type="transmembrane region" description="Helical" evidence="9">
    <location>
        <begin position="401"/>
        <end position="425"/>
    </location>
</feature>
<dbReference type="InterPro" id="IPR000109">
    <property type="entry name" value="POT_fam"/>
</dbReference>
<feature type="transmembrane region" description="Helical" evidence="9">
    <location>
        <begin position="154"/>
        <end position="174"/>
    </location>
</feature>
<dbReference type="InterPro" id="IPR020846">
    <property type="entry name" value="MFS_dom"/>
</dbReference>
<dbReference type="GO" id="GO:0042937">
    <property type="term" value="F:tripeptide transmembrane transporter activity"/>
    <property type="evidence" value="ECO:0007669"/>
    <property type="project" value="UniProtKB-ARBA"/>
</dbReference>
<feature type="transmembrane region" description="Helical" evidence="9">
    <location>
        <begin position="118"/>
        <end position="142"/>
    </location>
</feature>
<dbReference type="PANTHER" id="PTHR23517:SF15">
    <property type="entry name" value="PROTON-DEPENDENT OLIGOPEPTIDE FAMILY TRANSPORT PROTEIN"/>
    <property type="match status" value="1"/>
</dbReference>
<dbReference type="SUPFAM" id="SSF103473">
    <property type="entry name" value="MFS general substrate transporter"/>
    <property type="match status" value="1"/>
</dbReference>
<dbReference type="AlphaFoldDB" id="A0A1C0YBM0"/>
<dbReference type="CDD" id="cd17346">
    <property type="entry name" value="MFS_DtpA_like"/>
    <property type="match status" value="1"/>
</dbReference>
<dbReference type="PROSITE" id="PS01022">
    <property type="entry name" value="PTR2_1"/>
    <property type="match status" value="1"/>
</dbReference>
<evidence type="ECO:0000256" key="6">
    <source>
        <dbReference type="ARBA" id="ARBA00022989"/>
    </source>
</evidence>
<feature type="transmembrane region" description="Helical" evidence="9">
    <location>
        <begin position="31"/>
        <end position="49"/>
    </location>
</feature>
<dbReference type="GO" id="GO:0015333">
    <property type="term" value="F:peptide:proton symporter activity"/>
    <property type="evidence" value="ECO:0007669"/>
    <property type="project" value="UniProtKB-ARBA"/>
</dbReference>
<organism evidence="11 12">
    <name type="scientific">Caryophanon tenue</name>
    <dbReference type="NCBI Taxonomy" id="33978"/>
    <lineage>
        <taxon>Bacteria</taxon>
        <taxon>Bacillati</taxon>
        <taxon>Bacillota</taxon>
        <taxon>Bacilli</taxon>
        <taxon>Bacillales</taxon>
        <taxon>Caryophanaceae</taxon>
        <taxon>Caryophanon</taxon>
    </lineage>
</organism>
<evidence type="ECO:0000256" key="8">
    <source>
        <dbReference type="RuleBase" id="RU003755"/>
    </source>
</evidence>
<feature type="domain" description="Major facilitator superfamily (MFS) profile" evidence="10">
    <location>
        <begin position="22"/>
        <end position="489"/>
    </location>
</feature>
<keyword evidence="5 8" id="KW-0812">Transmembrane</keyword>
<dbReference type="GO" id="GO:0035443">
    <property type="term" value="P:tripeptide transmembrane transport"/>
    <property type="evidence" value="ECO:0007669"/>
    <property type="project" value="UniProtKB-ARBA"/>
</dbReference>
<feature type="transmembrane region" description="Helical" evidence="9">
    <location>
        <begin position="180"/>
        <end position="203"/>
    </location>
</feature>
<dbReference type="Gene3D" id="1.20.1250.20">
    <property type="entry name" value="MFS general substrate transporter like domains"/>
    <property type="match status" value="1"/>
</dbReference>
<keyword evidence="3 8" id="KW-0813">Transport</keyword>
<keyword evidence="6 9" id="KW-1133">Transmembrane helix</keyword>
<dbReference type="InterPro" id="IPR036259">
    <property type="entry name" value="MFS_trans_sf"/>
</dbReference>
<dbReference type="GO" id="GO:0071916">
    <property type="term" value="F:dipeptide transmembrane transporter activity"/>
    <property type="evidence" value="ECO:0007669"/>
    <property type="project" value="UniProtKB-ARBA"/>
</dbReference>
<keyword evidence="7 9" id="KW-0472">Membrane</keyword>
<feature type="transmembrane region" description="Helical" evidence="9">
    <location>
        <begin position="69"/>
        <end position="86"/>
    </location>
</feature>
<evidence type="ECO:0000259" key="10">
    <source>
        <dbReference type="PROSITE" id="PS50850"/>
    </source>
</evidence>
<dbReference type="NCBIfam" id="TIGR00924">
    <property type="entry name" value="yjdL_sub1_fam"/>
    <property type="match status" value="1"/>
</dbReference>
<evidence type="ECO:0000313" key="11">
    <source>
        <dbReference type="EMBL" id="OCS84529.1"/>
    </source>
</evidence>
<dbReference type="InterPro" id="IPR005279">
    <property type="entry name" value="Dipep/tripep_permease"/>
</dbReference>
<evidence type="ECO:0000256" key="2">
    <source>
        <dbReference type="ARBA" id="ARBA00005982"/>
    </source>
</evidence>
<dbReference type="RefSeq" id="WP_066546400.1">
    <property type="nucleotide sequence ID" value="NZ_MASJ01000024.1"/>
</dbReference>
<keyword evidence="4" id="KW-1003">Cell membrane</keyword>
<dbReference type="STRING" id="33978.A6M13_15255"/>
<feature type="transmembrane region" description="Helical" evidence="9">
    <location>
        <begin position="437"/>
        <end position="459"/>
    </location>
</feature>
<feature type="transmembrane region" description="Helical" evidence="9">
    <location>
        <begin position="368"/>
        <end position="389"/>
    </location>
</feature>
<evidence type="ECO:0000313" key="12">
    <source>
        <dbReference type="Proteomes" id="UP000093199"/>
    </source>
</evidence>
<feature type="transmembrane region" description="Helical" evidence="9">
    <location>
        <begin position="95"/>
        <end position="112"/>
    </location>
</feature>
<feature type="transmembrane region" description="Helical" evidence="9">
    <location>
        <begin position="465"/>
        <end position="488"/>
    </location>
</feature>
<dbReference type="PANTHER" id="PTHR23517">
    <property type="entry name" value="RESISTANCE PROTEIN MDTM, PUTATIVE-RELATED-RELATED"/>
    <property type="match status" value="1"/>
</dbReference>
<evidence type="ECO:0000256" key="3">
    <source>
        <dbReference type="ARBA" id="ARBA00022448"/>
    </source>
</evidence>
<name>A0A1C0YBM0_9BACL</name>
<comment type="subcellular location">
    <subcellularLocation>
        <location evidence="1">Cell membrane</location>
        <topology evidence="1">Multi-pass membrane protein</topology>
    </subcellularLocation>
    <subcellularLocation>
        <location evidence="8">Membrane</location>
        <topology evidence="8">Multi-pass membrane protein</topology>
    </subcellularLocation>
</comment>
<evidence type="ECO:0000256" key="4">
    <source>
        <dbReference type="ARBA" id="ARBA00022475"/>
    </source>
</evidence>
<accession>A0A1C0YBM0</accession>
<dbReference type="Pfam" id="PF00854">
    <property type="entry name" value="PTR2"/>
    <property type="match status" value="1"/>
</dbReference>
<reference evidence="11 12" key="1">
    <citation type="submission" date="2016-07" db="EMBL/GenBank/DDBJ databases">
        <title>Caryophanon tenue genome sequencing.</title>
        <authorList>
            <person name="Verma A."/>
            <person name="Pal Y."/>
            <person name="Krishnamurthi S."/>
        </authorList>
    </citation>
    <scope>NUCLEOTIDE SEQUENCE [LARGE SCALE GENOMIC DNA]</scope>
    <source>
        <strain evidence="11 12">DSM 14152</strain>
    </source>
</reference>
<dbReference type="OrthoDB" id="9772725at2"/>
<dbReference type="GO" id="GO:0005886">
    <property type="term" value="C:plasma membrane"/>
    <property type="evidence" value="ECO:0007669"/>
    <property type="project" value="UniProtKB-SubCell"/>
</dbReference>
<evidence type="ECO:0000256" key="5">
    <source>
        <dbReference type="ARBA" id="ARBA00022692"/>
    </source>
</evidence>
<feature type="transmembrane region" description="Helical" evidence="9">
    <location>
        <begin position="290"/>
        <end position="307"/>
    </location>
</feature>